<comment type="caution">
    <text evidence="1">The sequence shown here is derived from an EMBL/GenBank/DDBJ whole genome shotgun (WGS) entry which is preliminary data.</text>
</comment>
<evidence type="ECO:0000313" key="2">
    <source>
        <dbReference type="Proteomes" id="UP001152622"/>
    </source>
</evidence>
<dbReference type="EMBL" id="JAINUF010000012">
    <property type="protein sequence ID" value="KAJ8345048.1"/>
    <property type="molecule type" value="Genomic_DNA"/>
</dbReference>
<dbReference type="Proteomes" id="UP001152622">
    <property type="component" value="Chromosome 12"/>
</dbReference>
<gene>
    <name evidence="1" type="ORF">SKAU_G00292410</name>
</gene>
<keyword evidence="2" id="KW-1185">Reference proteome</keyword>
<protein>
    <submittedName>
        <fullName evidence="1">Uncharacterized protein</fullName>
    </submittedName>
</protein>
<proteinExistence type="predicted"/>
<sequence>MTSEDSGGRGQLKLDTVRCGEPWITRSVIFFPIVVNASTESPNLTVLTGNLGKVRADAESWEGRGGVWVCARRHSNTPDKVAPDTLAATGLTGFSFASPALRR</sequence>
<name>A0A9Q1EU17_SYNKA</name>
<evidence type="ECO:0000313" key="1">
    <source>
        <dbReference type="EMBL" id="KAJ8345048.1"/>
    </source>
</evidence>
<reference evidence="1" key="1">
    <citation type="journal article" date="2023" name="Science">
        <title>Genome structures resolve the early diversification of teleost fishes.</title>
        <authorList>
            <person name="Parey E."/>
            <person name="Louis A."/>
            <person name="Montfort J."/>
            <person name="Bouchez O."/>
            <person name="Roques C."/>
            <person name="Iampietro C."/>
            <person name="Lluch J."/>
            <person name="Castinel A."/>
            <person name="Donnadieu C."/>
            <person name="Desvignes T."/>
            <person name="Floi Bucao C."/>
            <person name="Jouanno E."/>
            <person name="Wen M."/>
            <person name="Mejri S."/>
            <person name="Dirks R."/>
            <person name="Jansen H."/>
            <person name="Henkel C."/>
            <person name="Chen W.J."/>
            <person name="Zahm M."/>
            <person name="Cabau C."/>
            <person name="Klopp C."/>
            <person name="Thompson A.W."/>
            <person name="Robinson-Rechavi M."/>
            <person name="Braasch I."/>
            <person name="Lecointre G."/>
            <person name="Bobe J."/>
            <person name="Postlethwait J.H."/>
            <person name="Berthelot C."/>
            <person name="Roest Crollius H."/>
            <person name="Guiguen Y."/>
        </authorList>
    </citation>
    <scope>NUCLEOTIDE SEQUENCE</scope>
    <source>
        <strain evidence="1">WJC10195</strain>
    </source>
</reference>
<accession>A0A9Q1EU17</accession>
<organism evidence="1 2">
    <name type="scientific">Synaphobranchus kaupii</name>
    <name type="common">Kaup's arrowtooth eel</name>
    <dbReference type="NCBI Taxonomy" id="118154"/>
    <lineage>
        <taxon>Eukaryota</taxon>
        <taxon>Metazoa</taxon>
        <taxon>Chordata</taxon>
        <taxon>Craniata</taxon>
        <taxon>Vertebrata</taxon>
        <taxon>Euteleostomi</taxon>
        <taxon>Actinopterygii</taxon>
        <taxon>Neopterygii</taxon>
        <taxon>Teleostei</taxon>
        <taxon>Anguilliformes</taxon>
        <taxon>Synaphobranchidae</taxon>
        <taxon>Synaphobranchus</taxon>
    </lineage>
</organism>
<dbReference type="AlphaFoldDB" id="A0A9Q1EU17"/>